<feature type="transmembrane region" description="Helical" evidence="6">
    <location>
        <begin position="166"/>
        <end position="188"/>
    </location>
</feature>
<dbReference type="GO" id="GO:1902600">
    <property type="term" value="P:proton transmembrane transport"/>
    <property type="evidence" value="ECO:0007669"/>
    <property type="project" value="InterPro"/>
</dbReference>
<evidence type="ECO:0000313" key="8">
    <source>
        <dbReference type="EMBL" id="EFN87875.1"/>
    </source>
</evidence>
<sequence length="329" mass="36723">MLLAGIILRNTDVYNIHDELGPGVTSKIRTFCLTFIMVRAGLQLTTTALREHPVFVIILALVPCSIETLTVSVLCRYLLEYPWNWAFMTGTIVACMSPVVTVNCMLALAERGYGEDKGLASLLCTAASIDDVHIVSLFSICFSFVFSDDKYKNHDRRTEWWSYIPGGIRDFLLGVIAGIILGFALAFFPHRNHVRSTTAFLTTLRMPFTWKERLFVAVSWVPKGTLQAALAPMAFERARKEGDPAKIELALDVVRISVIAVVFLAPLGAIGMMSTGPFLLNKITIEEHQRARELSYLRIVSLQPVRTRRKKEKSADDNINIVSPTETAL</sequence>
<evidence type="ECO:0000259" key="7">
    <source>
        <dbReference type="Pfam" id="PF00999"/>
    </source>
</evidence>
<dbReference type="STRING" id="610380.E2B8T5"/>
<dbReference type="InParanoid" id="E2B8T5"/>
<feature type="transmembrane region" description="Helical" evidence="6">
    <location>
        <begin position="120"/>
        <end position="146"/>
    </location>
</feature>
<keyword evidence="3 6" id="KW-0812">Transmembrane</keyword>
<dbReference type="OrthoDB" id="423807at2759"/>
<evidence type="ECO:0000256" key="3">
    <source>
        <dbReference type="ARBA" id="ARBA00022692"/>
    </source>
</evidence>
<feature type="transmembrane region" description="Helical" evidence="6">
    <location>
        <begin position="85"/>
        <end position="108"/>
    </location>
</feature>
<dbReference type="AlphaFoldDB" id="E2B8T5"/>
<organism evidence="9">
    <name type="scientific">Harpegnathos saltator</name>
    <name type="common">Jerdon's jumping ant</name>
    <dbReference type="NCBI Taxonomy" id="610380"/>
    <lineage>
        <taxon>Eukaryota</taxon>
        <taxon>Metazoa</taxon>
        <taxon>Ecdysozoa</taxon>
        <taxon>Arthropoda</taxon>
        <taxon>Hexapoda</taxon>
        <taxon>Insecta</taxon>
        <taxon>Pterygota</taxon>
        <taxon>Neoptera</taxon>
        <taxon>Endopterygota</taxon>
        <taxon>Hymenoptera</taxon>
        <taxon>Apocrita</taxon>
        <taxon>Aculeata</taxon>
        <taxon>Formicoidea</taxon>
        <taxon>Formicidae</taxon>
        <taxon>Ponerinae</taxon>
        <taxon>Ponerini</taxon>
        <taxon>Harpegnathos</taxon>
    </lineage>
</organism>
<dbReference type="PANTHER" id="PTHR31102">
    <property type="match status" value="1"/>
</dbReference>
<evidence type="ECO:0000256" key="1">
    <source>
        <dbReference type="ARBA" id="ARBA00004141"/>
    </source>
</evidence>
<dbReference type="PANTHER" id="PTHR31102:SF1">
    <property type="entry name" value="CATION_H+ EXCHANGER DOMAIN-CONTAINING PROTEIN"/>
    <property type="match status" value="1"/>
</dbReference>
<dbReference type="Proteomes" id="UP000008237">
    <property type="component" value="Unassembled WGS sequence"/>
</dbReference>
<proteinExistence type="inferred from homology"/>
<dbReference type="OMA" id="VTTHYLL"/>
<dbReference type="InterPro" id="IPR051843">
    <property type="entry name" value="CPA1_transporter"/>
</dbReference>
<evidence type="ECO:0000256" key="6">
    <source>
        <dbReference type="SAM" id="Phobius"/>
    </source>
</evidence>
<reference evidence="8 9" key="1">
    <citation type="journal article" date="2010" name="Science">
        <title>Genomic comparison of the ants Camponotus floridanus and Harpegnathos saltator.</title>
        <authorList>
            <person name="Bonasio R."/>
            <person name="Zhang G."/>
            <person name="Ye C."/>
            <person name="Mutti N.S."/>
            <person name="Fang X."/>
            <person name="Qin N."/>
            <person name="Donahue G."/>
            <person name="Yang P."/>
            <person name="Li Q."/>
            <person name="Li C."/>
            <person name="Zhang P."/>
            <person name="Huang Z."/>
            <person name="Berger S.L."/>
            <person name="Reinberg D."/>
            <person name="Wang J."/>
            <person name="Liebig J."/>
        </authorList>
    </citation>
    <scope>NUCLEOTIDE SEQUENCE [LARGE SCALE GENOMIC DNA]</scope>
    <source>
        <strain evidence="8 9">R22 G/1</strain>
    </source>
</reference>
<evidence type="ECO:0000313" key="9">
    <source>
        <dbReference type="Proteomes" id="UP000008237"/>
    </source>
</evidence>
<name>E2B8T5_HARSA</name>
<dbReference type="InterPro" id="IPR006153">
    <property type="entry name" value="Cation/H_exchanger_TM"/>
</dbReference>
<dbReference type="Pfam" id="PF00999">
    <property type="entry name" value="Na_H_Exchanger"/>
    <property type="match status" value="1"/>
</dbReference>
<comment type="similarity">
    <text evidence="2">Belongs to the monovalent cation:proton antiporter 1 (CPA1) transporter (TC 2.A.36) family.</text>
</comment>
<feature type="transmembrane region" description="Helical" evidence="6">
    <location>
        <begin position="255"/>
        <end position="280"/>
    </location>
</feature>
<evidence type="ECO:0000256" key="2">
    <source>
        <dbReference type="ARBA" id="ARBA00007367"/>
    </source>
</evidence>
<accession>E2B8T5</accession>
<gene>
    <name evidence="8" type="ORF">EAI_05458</name>
</gene>
<keyword evidence="9" id="KW-1185">Reference proteome</keyword>
<dbReference type="EMBL" id="GL446384">
    <property type="protein sequence ID" value="EFN87875.1"/>
    <property type="molecule type" value="Genomic_DNA"/>
</dbReference>
<keyword evidence="5 6" id="KW-0472">Membrane</keyword>
<dbReference type="GO" id="GO:0016020">
    <property type="term" value="C:membrane"/>
    <property type="evidence" value="ECO:0007669"/>
    <property type="project" value="UniProtKB-SubCell"/>
</dbReference>
<evidence type="ECO:0000256" key="5">
    <source>
        <dbReference type="ARBA" id="ARBA00023136"/>
    </source>
</evidence>
<comment type="subcellular location">
    <subcellularLocation>
        <location evidence="1">Membrane</location>
        <topology evidence="1">Multi-pass membrane protein</topology>
    </subcellularLocation>
</comment>
<dbReference type="GO" id="GO:0015297">
    <property type="term" value="F:antiporter activity"/>
    <property type="evidence" value="ECO:0007669"/>
    <property type="project" value="InterPro"/>
</dbReference>
<feature type="domain" description="Cation/H+ exchanger transmembrane" evidence="7">
    <location>
        <begin position="2"/>
        <end position="191"/>
    </location>
</feature>
<keyword evidence="4 6" id="KW-1133">Transmembrane helix</keyword>
<protein>
    <submittedName>
        <fullName evidence="8">Sodium/hydrogen exchanger-like domain-containing protein 1</fullName>
    </submittedName>
</protein>
<evidence type="ECO:0000256" key="4">
    <source>
        <dbReference type="ARBA" id="ARBA00022989"/>
    </source>
</evidence>
<feature type="transmembrane region" description="Helical" evidence="6">
    <location>
        <begin position="54"/>
        <end position="79"/>
    </location>
</feature>